<dbReference type="Proteomes" id="UP000821865">
    <property type="component" value="Chromosome 1"/>
</dbReference>
<reference evidence="1" key="1">
    <citation type="submission" date="2020-05" db="EMBL/GenBank/DDBJ databases">
        <title>Large-scale comparative analyses of tick genomes elucidate their genetic diversity and vector capacities.</title>
        <authorList>
            <person name="Jia N."/>
            <person name="Wang J."/>
            <person name="Shi W."/>
            <person name="Du L."/>
            <person name="Sun Y."/>
            <person name="Zhan W."/>
            <person name="Jiang J."/>
            <person name="Wang Q."/>
            <person name="Zhang B."/>
            <person name="Ji P."/>
            <person name="Sakyi L.B."/>
            <person name="Cui X."/>
            <person name="Yuan T."/>
            <person name="Jiang B."/>
            <person name="Yang W."/>
            <person name="Lam T.T.-Y."/>
            <person name="Chang Q."/>
            <person name="Ding S."/>
            <person name="Wang X."/>
            <person name="Zhu J."/>
            <person name="Ruan X."/>
            <person name="Zhao L."/>
            <person name="Wei J."/>
            <person name="Que T."/>
            <person name="Du C."/>
            <person name="Cheng J."/>
            <person name="Dai P."/>
            <person name="Han X."/>
            <person name="Huang E."/>
            <person name="Gao Y."/>
            <person name="Liu J."/>
            <person name="Shao H."/>
            <person name="Ye R."/>
            <person name="Li L."/>
            <person name="Wei W."/>
            <person name="Wang X."/>
            <person name="Wang C."/>
            <person name="Yang T."/>
            <person name="Huo Q."/>
            <person name="Li W."/>
            <person name="Guo W."/>
            <person name="Chen H."/>
            <person name="Zhou L."/>
            <person name="Ni X."/>
            <person name="Tian J."/>
            <person name="Zhou Y."/>
            <person name="Sheng Y."/>
            <person name="Liu T."/>
            <person name="Pan Y."/>
            <person name="Xia L."/>
            <person name="Li J."/>
            <person name="Zhao F."/>
            <person name="Cao W."/>
        </authorList>
    </citation>
    <scope>NUCLEOTIDE SEQUENCE</scope>
    <source>
        <strain evidence="1">Dsil-2018</strain>
    </source>
</reference>
<gene>
    <name evidence="1" type="ORF">HPB49_021347</name>
</gene>
<comment type="caution">
    <text evidence="1">The sequence shown here is derived from an EMBL/GenBank/DDBJ whole genome shotgun (WGS) entry which is preliminary data.</text>
</comment>
<protein>
    <submittedName>
        <fullName evidence="1">Uncharacterized protein</fullName>
    </submittedName>
</protein>
<proteinExistence type="predicted"/>
<keyword evidence="2" id="KW-1185">Reference proteome</keyword>
<sequence>MGAHLGVMGRILDNCIVCPFHGWRFDADTGACTHVPYAAKVPSFVTAKAWTCEELLGMVFIWYHADGEEPSWEIPADALEETLEPEASWCFEHRIHTHIQDIAENGSDMGHFNQVHRVNGLVDGVQFKKTMGETWKGRIFQHQWATNWSPFKHEATVTIDTSLSVLGWKSKYLRLNIEARQVGPALVIIRNCGHGTNFTVIQSLIPEGPFNIRMLHRVHFEPRTSRLVRWTYFIGLRNMVDRDEIVWNSKAFLKKPMLVKEEQAVTSFRKWYSQFYSASSPTWQEIRDQTLEW</sequence>
<accession>A0ACB8E3A7</accession>
<evidence type="ECO:0000313" key="1">
    <source>
        <dbReference type="EMBL" id="KAH7981076.1"/>
    </source>
</evidence>
<organism evidence="1 2">
    <name type="scientific">Dermacentor silvarum</name>
    <name type="common">Tick</name>
    <dbReference type="NCBI Taxonomy" id="543639"/>
    <lineage>
        <taxon>Eukaryota</taxon>
        <taxon>Metazoa</taxon>
        <taxon>Ecdysozoa</taxon>
        <taxon>Arthropoda</taxon>
        <taxon>Chelicerata</taxon>
        <taxon>Arachnida</taxon>
        <taxon>Acari</taxon>
        <taxon>Parasitiformes</taxon>
        <taxon>Ixodida</taxon>
        <taxon>Ixodoidea</taxon>
        <taxon>Ixodidae</taxon>
        <taxon>Rhipicephalinae</taxon>
        <taxon>Dermacentor</taxon>
    </lineage>
</organism>
<evidence type="ECO:0000313" key="2">
    <source>
        <dbReference type="Proteomes" id="UP000821865"/>
    </source>
</evidence>
<name>A0ACB8E3A7_DERSI</name>
<dbReference type="EMBL" id="CM023470">
    <property type="protein sequence ID" value="KAH7981076.1"/>
    <property type="molecule type" value="Genomic_DNA"/>
</dbReference>